<sequence length="104" mass="11750">MGEKVKFIRLSKEDIKKIKETAEEVFGRGVKVYIFGSRTISDKRGGDIDILIKTEKDVSTDDELSFLAKLELKGIERKVDLIVVSPKTKLKSIHLEAMRTGVEI</sequence>
<protein>
    <submittedName>
        <fullName evidence="2">Nucleotidyltransferase domain-containing protein</fullName>
    </submittedName>
</protein>
<dbReference type="InterPro" id="IPR043519">
    <property type="entry name" value="NT_sf"/>
</dbReference>
<proteinExistence type="predicted"/>
<organism evidence="2 3">
    <name type="scientific">Desulfurobacterium pacificum</name>
    <dbReference type="NCBI Taxonomy" id="240166"/>
    <lineage>
        <taxon>Bacteria</taxon>
        <taxon>Pseudomonadati</taxon>
        <taxon>Aquificota</taxon>
        <taxon>Aquificia</taxon>
        <taxon>Desulfurobacteriales</taxon>
        <taxon>Desulfurobacteriaceae</taxon>
        <taxon>Desulfurobacterium</taxon>
    </lineage>
</organism>
<evidence type="ECO:0000259" key="1">
    <source>
        <dbReference type="Pfam" id="PF18765"/>
    </source>
</evidence>
<dbReference type="SUPFAM" id="SSF81301">
    <property type="entry name" value="Nucleotidyltransferase"/>
    <property type="match status" value="1"/>
</dbReference>
<feature type="domain" description="Polymerase beta nucleotidyltransferase" evidence="1">
    <location>
        <begin position="17"/>
        <end position="102"/>
    </location>
</feature>
<dbReference type="RefSeq" id="WP_283400542.1">
    <property type="nucleotide sequence ID" value="NZ_FXUB01000002.1"/>
</dbReference>
<comment type="caution">
    <text evidence="2">The sequence shown here is derived from an EMBL/GenBank/DDBJ whole genome shotgun (WGS) entry which is preliminary data.</text>
</comment>
<evidence type="ECO:0000313" key="3">
    <source>
        <dbReference type="Proteomes" id="UP001157911"/>
    </source>
</evidence>
<gene>
    <name evidence="2" type="ORF">SAMN06265339_1069</name>
</gene>
<dbReference type="Gene3D" id="3.30.460.10">
    <property type="entry name" value="Beta Polymerase, domain 2"/>
    <property type="match status" value="1"/>
</dbReference>
<evidence type="ECO:0000313" key="2">
    <source>
        <dbReference type="EMBL" id="SMP12734.1"/>
    </source>
</evidence>
<dbReference type="CDD" id="cd05403">
    <property type="entry name" value="NT_KNTase_like"/>
    <property type="match status" value="1"/>
</dbReference>
<dbReference type="Pfam" id="PF18765">
    <property type="entry name" value="Polbeta"/>
    <property type="match status" value="1"/>
</dbReference>
<dbReference type="Proteomes" id="UP001157911">
    <property type="component" value="Unassembled WGS sequence"/>
</dbReference>
<reference evidence="2 3" key="1">
    <citation type="submission" date="2017-05" db="EMBL/GenBank/DDBJ databases">
        <authorList>
            <person name="Varghese N."/>
            <person name="Submissions S."/>
        </authorList>
    </citation>
    <scope>NUCLEOTIDE SEQUENCE [LARGE SCALE GENOMIC DNA]</scope>
    <source>
        <strain evidence="2 3">DSM 15522</strain>
    </source>
</reference>
<dbReference type="EMBL" id="FXUB01000002">
    <property type="protein sequence ID" value="SMP12734.1"/>
    <property type="molecule type" value="Genomic_DNA"/>
</dbReference>
<dbReference type="InterPro" id="IPR041633">
    <property type="entry name" value="Polbeta"/>
</dbReference>
<name>A0ABY1NLL4_9BACT</name>
<keyword evidence="3" id="KW-1185">Reference proteome</keyword>
<accession>A0ABY1NLL4</accession>